<evidence type="ECO:0000259" key="3">
    <source>
        <dbReference type="Pfam" id="PF00185"/>
    </source>
</evidence>
<sequence>MNAFAGQHVLSLNQYGRADLELLFDTADEVGRELAKGDVRRDLDGKILMSAFFDKSTRTRLAHETAMLRLGGTVSGFADAEVTRASGSTQESSDDVFRMLALYGDVIVTRHPVTGEPARVSESMDNALVINAGDGTGEHPTQALVDLYTMRQRFGSIDGLTIALVNDLRMRCTRSLLRGLRRYDCTVRCVAARGMHMDPVLRAEVEGAGRTITFHDDLVGLLPELDVVYSSPTVAAELPEDAVPRPAAGELPLSRELLEAAGKDSLTVMHPLPRKEELPVDVDDTPYNGYFQQAANGITVRMALLRLMLGEPDAGRSAA</sequence>
<evidence type="ECO:0000313" key="6">
    <source>
        <dbReference type="Proteomes" id="UP001165074"/>
    </source>
</evidence>
<dbReference type="Pfam" id="PF02729">
    <property type="entry name" value="OTCace_N"/>
    <property type="match status" value="1"/>
</dbReference>
<evidence type="ECO:0000256" key="1">
    <source>
        <dbReference type="ARBA" id="ARBA00022679"/>
    </source>
</evidence>
<gene>
    <name evidence="5" type="ORF">Airi02_017260</name>
</gene>
<feature type="domain" description="Aspartate/ornithine carbamoyltransferase carbamoyl-P binding" evidence="4">
    <location>
        <begin position="7"/>
        <end position="152"/>
    </location>
</feature>
<comment type="caution">
    <text evidence="5">The sequence shown here is derived from an EMBL/GenBank/DDBJ whole genome shotgun (WGS) entry which is preliminary data.</text>
</comment>
<dbReference type="AlphaFoldDB" id="A0A9W6VYK9"/>
<dbReference type="InterPro" id="IPR006131">
    <property type="entry name" value="Asp_carbamoyltransf_Asp/Orn-bd"/>
</dbReference>
<name>A0A9W6VYK9_9ACTN</name>
<dbReference type="PANTHER" id="PTHR45753">
    <property type="entry name" value="ORNITHINE CARBAMOYLTRANSFERASE, MITOCHONDRIAL"/>
    <property type="match status" value="1"/>
</dbReference>
<organism evidence="5 6">
    <name type="scientific">Actinoallomurus iriomotensis</name>
    <dbReference type="NCBI Taxonomy" id="478107"/>
    <lineage>
        <taxon>Bacteria</taxon>
        <taxon>Bacillati</taxon>
        <taxon>Actinomycetota</taxon>
        <taxon>Actinomycetes</taxon>
        <taxon>Streptosporangiales</taxon>
        <taxon>Thermomonosporaceae</taxon>
        <taxon>Actinoallomurus</taxon>
    </lineage>
</organism>
<evidence type="ECO:0000259" key="4">
    <source>
        <dbReference type="Pfam" id="PF02729"/>
    </source>
</evidence>
<evidence type="ECO:0000313" key="5">
    <source>
        <dbReference type="EMBL" id="GLY83797.1"/>
    </source>
</evidence>
<dbReference type="PANTHER" id="PTHR45753:SF6">
    <property type="entry name" value="ASPARTATE CARBAMOYLTRANSFERASE"/>
    <property type="match status" value="1"/>
</dbReference>
<comment type="similarity">
    <text evidence="2">Belongs to the aspartate/ornithine carbamoyltransferase superfamily.</text>
</comment>
<evidence type="ECO:0000256" key="2">
    <source>
        <dbReference type="RuleBase" id="RU003634"/>
    </source>
</evidence>
<dbReference type="PRINTS" id="PR00100">
    <property type="entry name" value="AOTCASE"/>
</dbReference>
<feature type="domain" description="Aspartate/ornithine carbamoyltransferase Asp/Orn-binding" evidence="3">
    <location>
        <begin position="158"/>
        <end position="307"/>
    </location>
</feature>
<dbReference type="InterPro" id="IPR006130">
    <property type="entry name" value="Asp/Orn_carbamoylTrfase"/>
</dbReference>
<dbReference type="SUPFAM" id="SSF53671">
    <property type="entry name" value="Aspartate/ornithine carbamoyltransferase"/>
    <property type="match status" value="1"/>
</dbReference>
<keyword evidence="6" id="KW-1185">Reference proteome</keyword>
<dbReference type="InterPro" id="IPR006132">
    <property type="entry name" value="Asp/Orn_carbamoyltranf_P-bd"/>
</dbReference>
<dbReference type="InterPro" id="IPR036901">
    <property type="entry name" value="Asp/Orn_carbamoylTrfase_sf"/>
</dbReference>
<dbReference type="GO" id="GO:0016743">
    <property type="term" value="F:carboxyl- or carbamoyltransferase activity"/>
    <property type="evidence" value="ECO:0007669"/>
    <property type="project" value="InterPro"/>
</dbReference>
<dbReference type="GO" id="GO:0016597">
    <property type="term" value="F:amino acid binding"/>
    <property type="evidence" value="ECO:0007669"/>
    <property type="project" value="InterPro"/>
</dbReference>
<dbReference type="GO" id="GO:0006520">
    <property type="term" value="P:amino acid metabolic process"/>
    <property type="evidence" value="ECO:0007669"/>
    <property type="project" value="InterPro"/>
</dbReference>
<dbReference type="Proteomes" id="UP001165074">
    <property type="component" value="Unassembled WGS sequence"/>
</dbReference>
<protein>
    <submittedName>
        <fullName evidence="5">Aspartate carbamoyltransferase</fullName>
    </submittedName>
</protein>
<dbReference type="Gene3D" id="3.40.50.1370">
    <property type="entry name" value="Aspartate/ornithine carbamoyltransferase"/>
    <property type="match status" value="2"/>
</dbReference>
<proteinExistence type="inferred from homology"/>
<reference evidence="5" key="1">
    <citation type="submission" date="2023-03" db="EMBL/GenBank/DDBJ databases">
        <title>Actinoallomurus iriomotensis NBRC 103684.</title>
        <authorList>
            <person name="Ichikawa N."/>
            <person name="Sato H."/>
            <person name="Tonouchi N."/>
        </authorList>
    </citation>
    <scope>NUCLEOTIDE SEQUENCE</scope>
    <source>
        <strain evidence="5">NBRC 103684</strain>
    </source>
</reference>
<dbReference type="Pfam" id="PF00185">
    <property type="entry name" value="OTCace"/>
    <property type="match status" value="1"/>
</dbReference>
<keyword evidence="1 2" id="KW-0808">Transferase</keyword>
<dbReference type="RefSeq" id="WP_285568415.1">
    <property type="nucleotide sequence ID" value="NZ_BSTK01000002.1"/>
</dbReference>
<dbReference type="PRINTS" id="PR00101">
    <property type="entry name" value="ATCASE"/>
</dbReference>
<dbReference type="EMBL" id="BSTK01000002">
    <property type="protein sequence ID" value="GLY83797.1"/>
    <property type="molecule type" value="Genomic_DNA"/>
</dbReference>
<accession>A0A9W6VYK9</accession>